<reference evidence="1" key="1">
    <citation type="submission" date="2022-01" db="EMBL/GenBank/DDBJ databases">
        <title>Pseudomonas sp. nov. isolated from Antarctic regolith.</title>
        <authorList>
            <person name="Novakova D."/>
            <person name="Sedlar K."/>
        </authorList>
    </citation>
    <scope>NUCLEOTIDE SEQUENCE</scope>
    <source>
        <strain evidence="1">P2647</strain>
    </source>
</reference>
<protein>
    <submittedName>
        <fullName evidence="1">Uncharacterized protein</fullName>
    </submittedName>
</protein>
<proteinExistence type="predicted"/>
<organism evidence="1 2">
    <name type="scientific">Pseudomonas petrae</name>
    <dbReference type="NCBI Taxonomy" id="2912190"/>
    <lineage>
        <taxon>Bacteria</taxon>
        <taxon>Pseudomonadati</taxon>
        <taxon>Pseudomonadota</taxon>
        <taxon>Gammaproteobacteria</taxon>
        <taxon>Pseudomonadales</taxon>
        <taxon>Pseudomonadaceae</taxon>
        <taxon>Pseudomonas</taxon>
    </lineage>
</organism>
<evidence type="ECO:0000313" key="1">
    <source>
        <dbReference type="EMBL" id="MCF7543886.1"/>
    </source>
</evidence>
<dbReference type="EMBL" id="JAKJXH010000017">
    <property type="protein sequence ID" value="MCF7543886.1"/>
    <property type="molecule type" value="Genomic_DNA"/>
</dbReference>
<name>A0ABS9I9H0_9PSED</name>
<accession>A0ABS9I9H0</accession>
<dbReference type="Proteomes" id="UP001162905">
    <property type="component" value="Unassembled WGS sequence"/>
</dbReference>
<gene>
    <name evidence="1" type="ORF">L4G47_16910</name>
</gene>
<evidence type="ECO:0000313" key="2">
    <source>
        <dbReference type="Proteomes" id="UP001162905"/>
    </source>
</evidence>
<dbReference type="RefSeq" id="WP_237253330.1">
    <property type="nucleotide sequence ID" value="NZ_JAKJXH010000017.1"/>
</dbReference>
<keyword evidence="2" id="KW-1185">Reference proteome</keyword>
<comment type="caution">
    <text evidence="1">The sequence shown here is derived from an EMBL/GenBank/DDBJ whole genome shotgun (WGS) entry which is preliminary data.</text>
</comment>
<sequence length="79" mass="8414">MTHDNITMPAAVRQELDRLLASIKRAITSGEAERAGLRAGGFVLGVEVLKALQPLSVEALYLAVEQSVELRVGELAAQA</sequence>